<dbReference type="AlphaFoldDB" id="A0A3S4YAZ0"/>
<gene>
    <name evidence="1" type="ORF">EPL05_14060</name>
</gene>
<dbReference type="Proteomes" id="UP000286701">
    <property type="component" value="Unassembled WGS sequence"/>
</dbReference>
<accession>A0A3S4YAZ0</accession>
<proteinExistence type="predicted"/>
<dbReference type="EMBL" id="SBIW01000006">
    <property type="protein sequence ID" value="RWY51185.1"/>
    <property type="molecule type" value="Genomic_DNA"/>
</dbReference>
<evidence type="ECO:0000313" key="2">
    <source>
        <dbReference type="Proteomes" id="UP000286701"/>
    </source>
</evidence>
<reference evidence="1 2" key="1">
    <citation type="submission" date="2019-01" db="EMBL/GenBank/DDBJ databases">
        <title>Mucilaginibacter antarcticum sp. nov., isolated from antarctic soil.</title>
        <authorList>
            <person name="Yan Y.-Q."/>
            <person name="Du Z.-J."/>
        </authorList>
    </citation>
    <scope>NUCLEOTIDE SEQUENCE [LARGE SCALE GENOMIC DNA]</scope>
    <source>
        <strain evidence="1 2">F01003</strain>
    </source>
</reference>
<organism evidence="1 2">
    <name type="scientific">Mucilaginibacter gilvus</name>
    <dbReference type="NCBI Taxonomy" id="2305909"/>
    <lineage>
        <taxon>Bacteria</taxon>
        <taxon>Pseudomonadati</taxon>
        <taxon>Bacteroidota</taxon>
        <taxon>Sphingobacteriia</taxon>
        <taxon>Sphingobacteriales</taxon>
        <taxon>Sphingobacteriaceae</taxon>
        <taxon>Mucilaginibacter</taxon>
    </lineage>
</organism>
<comment type="caution">
    <text evidence="1">The sequence shown here is derived from an EMBL/GenBank/DDBJ whole genome shotgun (WGS) entry which is preliminary data.</text>
</comment>
<name>A0A3S4YAZ0_9SPHI</name>
<dbReference type="Gene3D" id="1.10.132.80">
    <property type="match status" value="1"/>
</dbReference>
<dbReference type="OrthoDB" id="1263230at2"/>
<evidence type="ECO:0000313" key="1">
    <source>
        <dbReference type="EMBL" id="RWY51185.1"/>
    </source>
</evidence>
<sequence length="164" mass="18306">MPFGILIINQTPMLFSSNADDLADRIDCYFRDIQGEYHLETTAPAKTKNTETVTTQLVWDKQPEPALLTGLALFIGFISMEDFVAYEQKGKHKKILRKARLKVEAEYEKRLHLPAPAGAMFALRCMGWADTANAQQATSPPKKLRIEVVDAGPQVSGNEKDVIV</sequence>
<protein>
    <submittedName>
        <fullName evidence="1">Uncharacterized protein</fullName>
    </submittedName>
</protein>
<keyword evidence="2" id="KW-1185">Reference proteome</keyword>